<dbReference type="RefSeq" id="WP_127704267.1">
    <property type="nucleotide sequence ID" value="NZ_SACK01000002.1"/>
</dbReference>
<feature type="domain" description="LysM" evidence="3">
    <location>
        <begin position="352"/>
        <end position="395"/>
    </location>
</feature>
<dbReference type="InterPro" id="IPR036779">
    <property type="entry name" value="LysM_dom_sf"/>
</dbReference>
<dbReference type="OrthoDB" id="9815002at2"/>
<comment type="similarity">
    <text evidence="1">Belongs to the transglycosylase Slt family.</text>
</comment>
<evidence type="ECO:0000256" key="2">
    <source>
        <dbReference type="SAM" id="SignalP"/>
    </source>
</evidence>
<name>A0A437MW80_9SPHI</name>
<dbReference type="PROSITE" id="PS51782">
    <property type="entry name" value="LYSM"/>
    <property type="match status" value="2"/>
</dbReference>
<dbReference type="SUPFAM" id="SSF53955">
    <property type="entry name" value="Lysozyme-like"/>
    <property type="match status" value="1"/>
</dbReference>
<evidence type="ECO:0000313" key="5">
    <source>
        <dbReference type="Proteomes" id="UP000282759"/>
    </source>
</evidence>
<proteinExistence type="inferred from homology"/>
<dbReference type="AlphaFoldDB" id="A0A437MW80"/>
<dbReference type="InterPro" id="IPR008258">
    <property type="entry name" value="Transglycosylase_SLT_dom_1"/>
</dbReference>
<dbReference type="Proteomes" id="UP000282759">
    <property type="component" value="Unassembled WGS sequence"/>
</dbReference>
<keyword evidence="2" id="KW-0732">Signal</keyword>
<feature type="domain" description="LysM" evidence="3">
    <location>
        <begin position="412"/>
        <end position="456"/>
    </location>
</feature>
<dbReference type="CDD" id="cd16894">
    <property type="entry name" value="MltD-like"/>
    <property type="match status" value="1"/>
</dbReference>
<evidence type="ECO:0000259" key="3">
    <source>
        <dbReference type="PROSITE" id="PS51782"/>
    </source>
</evidence>
<dbReference type="Gene3D" id="1.10.530.10">
    <property type="match status" value="1"/>
</dbReference>
<dbReference type="EMBL" id="SACK01000002">
    <property type="protein sequence ID" value="RVU01903.1"/>
    <property type="molecule type" value="Genomic_DNA"/>
</dbReference>
<feature type="chain" id="PRO_5019035446" evidence="2">
    <location>
        <begin position="22"/>
        <end position="459"/>
    </location>
</feature>
<dbReference type="Pfam" id="PF01476">
    <property type="entry name" value="LysM"/>
    <property type="match status" value="2"/>
</dbReference>
<dbReference type="CDD" id="cd00118">
    <property type="entry name" value="LysM"/>
    <property type="match status" value="2"/>
</dbReference>
<dbReference type="Pfam" id="PF01464">
    <property type="entry name" value="SLT"/>
    <property type="match status" value="1"/>
</dbReference>
<dbReference type="PANTHER" id="PTHR37423">
    <property type="entry name" value="SOLUBLE LYTIC MUREIN TRANSGLYCOSYLASE-RELATED"/>
    <property type="match status" value="1"/>
</dbReference>
<feature type="signal peptide" evidence="2">
    <location>
        <begin position="1"/>
        <end position="21"/>
    </location>
</feature>
<dbReference type="SUPFAM" id="SSF54106">
    <property type="entry name" value="LysM domain"/>
    <property type="match status" value="2"/>
</dbReference>
<evidence type="ECO:0000256" key="1">
    <source>
        <dbReference type="ARBA" id="ARBA00007734"/>
    </source>
</evidence>
<accession>A0A437MW80</accession>
<protein>
    <submittedName>
        <fullName evidence="4">LysM peptidoglycan-binding domain-containing protein</fullName>
    </submittedName>
</protein>
<dbReference type="InterPro" id="IPR023346">
    <property type="entry name" value="Lysozyme-like_dom_sf"/>
</dbReference>
<dbReference type="Gene3D" id="3.10.350.10">
    <property type="entry name" value="LysM domain"/>
    <property type="match status" value="2"/>
</dbReference>
<comment type="caution">
    <text evidence="4">The sequence shown here is derived from an EMBL/GenBank/DDBJ whole genome shotgun (WGS) entry which is preliminary data.</text>
</comment>
<evidence type="ECO:0000313" key="4">
    <source>
        <dbReference type="EMBL" id="RVU01903.1"/>
    </source>
</evidence>
<sequence>MKRLFTFFICFLILITAKFNAAAQQPVNFNTRSLSADTVIVPLAAQEIAPSSYENSIFKRRLDSIQKDVQLDYNEYVQSYIDVYSRRRDGIAAILGKSKYYFPIYEKAFRDAGVPEEIKYLSIVESELNPLAVSRVGATGPWQFMYATGRLYGLAVDNYVDERRDPIQSSYAAAAYIRDAYQEFGDWLLAIASYNCGKGAVTRAIEKAGANDFWSIRPYLPAETRNYVPAYIAMTYVMNYYKHHNITPQACTFSVLTDTVLVNKSVPLQSIAGVLDVSISELALLNPSYKRLIVNGSDKAPRRLIIPQTAKENYSALYEALNGQGFKAAPSVAEPRVQYASYVDTKPEPKPTRHKIRRGETLGDIADTYGVEVQDLKVWNNLKSNKAVIGKVLRLTAPDEPAVKSKKIKEYVTYKVKRGDTLSEIAAKFEGASVEKIKAINGLKRASLQPGMLLKISGV</sequence>
<keyword evidence="5" id="KW-1185">Reference proteome</keyword>
<dbReference type="PANTHER" id="PTHR37423:SF2">
    <property type="entry name" value="MEMBRANE-BOUND LYTIC MUREIN TRANSGLYCOSYLASE C"/>
    <property type="match status" value="1"/>
</dbReference>
<gene>
    <name evidence="4" type="ORF">EOD41_08075</name>
</gene>
<dbReference type="InterPro" id="IPR018392">
    <property type="entry name" value="LysM"/>
</dbReference>
<organism evidence="4 5">
    <name type="scientific">Mucilaginibacter limnophilus</name>
    <dbReference type="NCBI Taxonomy" id="1932778"/>
    <lineage>
        <taxon>Bacteria</taxon>
        <taxon>Pseudomonadati</taxon>
        <taxon>Bacteroidota</taxon>
        <taxon>Sphingobacteriia</taxon>
        <taxon>Sphingobacteriales</taxon>
        <taxon>Sphingobacteriaceae</taxon>
        <taxon>Mucilaginibacter</taxon>
    </lineage>
</organism>
<reference evidence="4 5" key="1">
    <citation type="submission" date="2019-01" db="EMBL/GenBank/DDBJ databases">
        <authorList>
            <person name="Chen W.-M."/>
        </authorList>
    </citation>
    <scope>NUCLEOTIDE SEQUENCE [LARGE SCALE GENOMIC DNA]</scope>
    <source>
        <strain evidence="4 5">YBJ-36</strain>
    </source>
</reference>
<dbReference type="SMART" id="SM00257">
    <property type="entry name" value="LysM"/>
    <property type="match status" value="2"/>
</dbReference>